<dbReference type="OrthoDB" id="843225at2759"/>
<name>A0A9W8CYX3_9FUNG</name>
<dbReference type="Pfam" id="PF00582">
    <property type="entry name" value="Usp"/>
    <property type="match status" value="1"/>
</dbReference>
<evidence type="ECO:0000313" key="2">
    <source>
        <dbReference type="EMBL" id="KAJ1730209.1"/>
    </source>
</evidence>
<sequence>MVSHVPLSLRRKIVIALDSDQLLSKSPADAGVEADMSGRFQSFKAVAWAKANIVRAQEDHVFLVTSVDSGSGSMVDGATLAMMWNSMVNDVDRHRDIQGEADEALRRLGEALRRVGVSSTVEVLAGAAGETVPRFVHAHKGEILVVQAPRRGAVASALWYSWADRCAHVAECPTVVVKESDLPDNVAVALDPPPSQQPVRE</sequence>
<dbReference type="Gene3D" id="3.40.50.620">
    <property type="entry name" value="HUPs"/>
    <property type="match status" value="1"/>
</dbReference>
<dbReference type="EMBL" id="JANBOI010000487">
    <property type="protein sequence ID" value="KAJ1730209.1"/>
    <property type="molecule type" value="Genomic_DNA"/>
</dbReference>
<dbReference type="SUPFAM" id="SSF52402">
    <property type="entry name" value="Adenine nucleotide alpha hydrolases-like"/>
    <property type="match status" value="1"/>
</dbReference>
<dbReference type="Proteomes" id="UP001143981">
    <property type="component" value="Unassembled WGS sequence"/>
</dbReference>
<dbReference type="PANTHER" id="PTHR31964:SF113">
    <property type="entry name" value="USPA DOMAIN-CONTAINING PROTEIN"/>
    <property type="match status" value="1"/>
</dbReference>
<keyword evidence="3" id="KW-1185">Reference proteome</keyword>
<gene>
    <name evidence="2" type="ORF">LPJ61_003134</name>
</gene>
<dbReference type="PANTHER" id="PTHR31964">
    <property type="entry name" value="ADENINE NUCLEOTIDE ALPHA HYDROLASES-LIKE SUPERFAMILY PROTEIN"/>
    <property type="match status" value="1"/>
</dbReference>
<protein>
    <recommendedName>
        <fullName evidence="1">UspA domain-containing protein</fullName>
    </recommendedName>
</protein>
<reference evidence="2" key="1">
    <citation type="submission" date="2022-07" db="EMBL/GenBank/DDBJ databases">
        <title>Phylogenomic reconstructions and comparative analyses of Kickxellomycotina fungi.</title>
        <authorList>
            <person name="Reynolds N.K."/>
            <person name="Stajich J.E."/>
            <person name="Barry K."/>
            <person name="Grigoriev I.V."/>
            <person name="Crous P."/>
            <person name="Smith M.E."/>
        </authorList>
    </citation>
    <scope>NUCLEOTIDE SEQUENCE</scope>
    <source>
        <strain evidence="2">BCRC 34381</strain>
    </source>
</reference>
<proteinExistence type="predicted"/>
<feature type="domain" description="UspA" evidence="1">
    <location>
        <begin position="41"/>
        <end position="178"/>
    </location>
</feature>
<comment type="caution">
    <text evidence="2">The sequence shown here is derived from an EMBL/GenBank/DDBJ whole genome shotgun (WGS) entry which is preliminary data.</text>
</comment>
<dbReference type="AlphaFoldDB" id="A0A9W8CYX3"/>
<evidence type="ECO:0000313" key="3">
    <source>
        <dbReference type="Proteomes" id="UP001143981"/>
    </source>
</evidence>
<dbReference type="InterPro" id="IPR006016">
    <property type="entry name" value="UspA"/>
</dbReference>
<dbReference type="InterPro" id="IPR014729">
    <property type="entry name" value="Rossmann-like_a/b/a_fold"/>
</dbReference>
<accession>A0A9W8CYX3</accession>
<evidence type="ECO:0000259" key="1">
    <source>
        <dbReference type="Pfam" id="PF00582"/>
    </source>
</evidence>
<organism evidence="2 3">
    <name type="scientific">Coemansia biformis</name>
    <dbReference type="NCBI Taxonomy" id="1286918"/>
    <lineage>
        <taxon>Eukaryota</taxon>
        <taxon>Fungi</taxon>
        <taxon>Fungi incertae sedis</taxon>
        <taxon>Zoopagomycota</taxon>
        <taxon>Kickxellomycotina</taxon>
        <taxon>Kickxellomycetes</taxon>
        <taxon>Kickxellales</taxon>
        <taxon>Kickxellaceae</taxon>
        <taxon>Coemansia</taxon>
    </lineage>
</organism>